<dbReference type="EMBL" id="RYYV01000002">
    <property type="protein sequence ID" value="RUL78943.1"/>
    <property type="molecule type" value="Genomic_DNA"/>
</dbReference>
<comment type="caution">
    <text evidence="1">The sequence shown here is derived from an EMBL/GenBank/DDBJ whole genome shotgun (WGS) entry which is preliminary data.</text>
</comment>
<reference evidence="1 2" key="1">
    <citation type="submission" date="2018-12" db="EMBL/GenBank/DDBJ databases">
        <title>Dyella dinghuensis sp. nov. DHOA06 and Dyella choica sp. nov. 4M-K27, isolated from forest soil.</title>
        <authorList>
            <person name="Qiu L.-H."/>
            <person name="Gao Z.-H."/>
        </authorList>
    </citation>
    <scope>NUCLEOTIDE SEQUENCE [LARGE SCALE GENOMIC DNA]</scope>
    <source>
        <strain evidence="1 2">4M-K27</strain>
    </source>
</reference>
<evidence type="ECO:0000313" key="2">
    <source>
        <dbReference type="Proteomes" id="UP000274358"/>
    </source>
</evidence>
<proteinExistence type="predicted"/>
<dbReference type="RefSeq" id="WP_126683400.1">
    <property type="nucleotide sequence ID" value="NZ_RYYV01000002.1"/>
</dbReference>
<accession>A0A432M9R5</accession>
<name>A0A432M9R5_9GAMM</name>
<protein>
    <submittedName>
        <fullName evidence="1">DUF3348 domain-containing protein</fullName>
    </submittedName>
</protein>
<dbReference type="OrthoDB" id="5949373at2"/>
<sequence length="237" mass="26337">MTQTTRRTMVRGPTFIRLLARLTEVADVPAPSQSLSCRLSDWLDWSQAVALSTALDGKPSLEDSGAPLPGGTEEDACARVRMALTQTIVGDQALTVLKTRGHGKTIAEERQLNPSLDYTVFRQHYLTMQRRMQTAVGNLRSQLRGVLAQKSADMAHLAQVDAAMEVALSPREQKLMASVPALLGKHFERLRQHRQDSRTAPDAWLNLFRKDMQSLLLAELDVRFQPVDGLLAALRAR</sequence>
<dbReference type="InterPro" id="IPR021783">
    <property type="entry name" value="DUF3348"/>
</dbReference>
<gene>
    <name evidence="1" type="ORF">EKH80_03845</name>
</gene>
<evidence type="ECO:0000313" key="1">
    <source>
        <dbReference type="EMBL" id="RUL78943.1"/>
    </source>
</evidence>
<dbReference type="AlphaFoldDB" id="A0A432M9R5"/>
<dbReference type="Pfam" id="PF11828">
    <property type="entry name" value="DUF3348"/>
    <property type="match status" value="1"/>
</dbReference>
<keyword evidence="2" id="KW-1185">Reference proteome</keyword>
<organism evidence="1 2">
    <name type="scientific">Dyella choica</name>
    <dbReference type="NCBI Taxonomy" id="1927959"/>
    <lineage>
        <taxon>Bacteria</taxon>
        <taxon>Pseudomonadati</taxon>
        <taxon>Pseudomonadota</taxon>
        <taxon>Gammaproteobacteria</taxon>
        <taxon>Lysobacterales</taxon>
        <taxon>Rhodanobacteraceae</taxon>
        <taxon>Dyella</taxon>
    </lineage>
</organism>
<dbReference type="Proteomes" id="UP000274358">
    <property type="component" value="Unassembled WGS sequence"/>
</dbReference>